<name>A0A0B1RRP3_OESDE</name>
<dbReference type="GO" id="GO:0004348">
    <property type="term" value="F:glucosylceramidase activity"/>
    <property type="evidence" value="ECO:0007669"/>
    <property type="project" value="InterPro"/>
</dbReference>
<dbReference type="InterPro" id="IPR001139">
    <property type="entry name" value="Glyco_hydro_30"/>
</dbReference>
<keyword evidence="1" id="KW-0732">Signal</keyword>
<dbReference type="OrthoDB" id="2160638at2759"/>
<evidence type="ECO:0000256" key="2">
    <source>
        <dbReference type="ARBA" id="ARBA00022801"/>
    </source>
</evidence>
<proteinExistence type="predicted"/>
<dbReference type="PANTHER" id="PTHR11069:SF23">
    <property type="entry name" value="LYSOSOMAL ACID GLUCOSYLCERAMIDASE"/>
    <property type="match status" value="1"/>
</dbReference>
<dbReference type="InterPro" id="IPR013780">
    <property type="entry name" value="Glyco_hydro_b"/>
</dbReference>
<evidence type="ECO:0000313" key="5">
    <source>
        <dbReference type="Proteomes" id="UP000053660"/>
    </source>
</evidence>
<dbReference type="AlphaFoldDB" id="A0A0B1RRP3"/>
<evidence type="ECO:0000313" key="4">
    <source>
        <dbReference type="EMBL" id="KHJ75314.1"/>
    </source>
</evidence>
<accession>A0A0B1RRP3</accession>
<sequence>MFYAMGHFSKFIKPDSVRISAKVTGKQSVLATAFTYQGRRMLVLLNRHDSSQDLLITDSTTEHHIRLTVDPRSLVTVLWDKQ</sequence>
<evidence type="ECO:0000256" key="1">
    <source>
        <dbReference type="ARBA" id="ARBA00022729"/>
    </source>
</evidence>
<dbReference type="Proteomes" id="UP000053660">
    <property type="component" value="Unassembled WGS sequence"/>
</dbReference>
<dbReference type="GO" id="GO:0016020">
    <property type="term" value="C:membrane"/>
    <property type="evidence" value="ECO:0007669"/>
    <property type="project" value="GOC"/>
</dbReference>
<dbReference type="Pfam" id="PF17189">
    <property type="entry name" value="Glyco_hydro_30C"/>
    <property type="match status" value="1"/>
</dbReference>
<dbReference type="InterPro" id="IPR033452">
    <property type="entry name" value="GH30_C"/>
</dbReference>
<feature type="domain" description="Glycosyl hydrolase family 30 beta sandwich" evidence="3">
    <location>
        <begin position="15"/>
        <end position="77"/>
    </location>
</feature>
<dbReference type="PANTHER" id="PTHR11069">
    <property type="entry name" value="GLUCOSYLCERAMIDASE"/>
    <property type="match status" value="1"/>
</dbReference>
<dbReference type="GO" id="GO:0006680">
    <property type="term" value="P:glucosylceramide catabolic process"/>
    <property type="evidence" value="ECO:0007669"/>
    <property type="project" value="TreeGrafter"/>
</dbReference>
<gene>
    <name evidence="4" type="ORF">OESDEN_25070</name>
</gene>
<dbReference type="Gene3D" id="2.60.40.1180">
    <property type="entry name" value="Golgi alpha-mannosidase II"/>
    <property type="match status" value="1"/>
</dbReference>
<reference evidence="4 5" key="1">
    <citation type="submission" date="2014-03" db="EMBL/GenBank/DDBJ databases">
        <title>Draft genome of the hookworm Oesophagostomum dentatum.</title>
        <authorList>
            <person name="Mitreva M."/>
        </authorList>
    </citation>
    <scope>NUCLEOTIDE SEQUENCE [LARGE SCALE GENOMIC DNA]</scope>
    <source>
        <strain evidence="4 5">OD-Hann</strain>
    </source>
</reference>
<evidence type="ECO:0000259" key="3">
    <source>
        <dbReference type="Pfam" id="PF17189"/>
    </source>
</evidence>
<keyword evidence="5" id="KW-1185">Reference proteome</keyword>
<organism evidence="4 5">
    <name type="scientific">Oesophagostomum dentatum</name>
    <name type="common">Nodular worm</name>
    <dbReference type="NCBI Taxonomy" id="61180"/>
    <lineage>
        <taxon>Eukaryota</taxon>
        <taxon>Metazoa</taxon>
        <taxon>Ecdysozoa</taxon>
        <taxon>Nematoda</taxon>
        <taxon>Chromadorea</taxon>
        <taxon>Rhabditida</taxon>
        <taxon>Rhabditina</taxon>
        <taxon>Rhabditomorpha</taxon>
        <taxon>Strongyloidea</taxon>
        <taxon>Strongylidae</taxon>
        <taxon>Oesophagostomum</taxon>
    </lineage>
</organism>
<keyword evidence="2" id="KW-0378">Hydrolase</keyword>
<dbReference type="EMBL" id="KN612865">
    <property type="protein sequence ID" value="KHJ75314.1"/>
    <property type="molecule type" value="Genomic_DNA"/>
</dbReference>
<protein>
    <recommendedName>
        <fullName evidence="3">Glycosyl hydrolase family 30 beta sandwich domain-containing protein</fullName>
    </recommendedName>
</protein>